<dbReference type="Proteomes" id="UP000217431">
    <property type="component" value="Chromosome II"/>
</dbReference>
<evidence type="ECO:0000313" key="1">
    <source>
        <dbReference type="EMBL" id="BAU18850.1"/>
    </source>
</evidence>
<gene>
    <name evidence="1" type="ORF">PIOMA14_II_0345</name>
</gene>
<dbReference type="EMBL" id="AP014598">
    <property type="protein sequence ID" value="BAU18850.1"/>
    <property type="molecule type" value="Genomic_DNA"/>
</dbReference>
<name>A0A0T7AP62_PREIN</name>
<sequence>MLPARLFPLLPSSVPLDFQLRAQPHTQRISI</sequence>
<organism evidence="1 2">
    <name type="scientific">Prevotella intermedia</name>
    <dbReference type="NCBI Taxonomy" id="28131"/>
    <lineage>
        <taxon>Bacteria</taxon>
        <taxon>Pseudomonadati</taxon>
        <taxon>Bacteroidota</taxon>
        <taxon>Bacteroidia</taxon>
        <taxon>Bacteroidales</taxon>
        <taxon>Prevotellaceae</taxon>
        <taxon>Prevotella</taxon>
    </lineage>
</organism>
<accession>A0A0T7AP62</accession>
<proteinExistence type="predicted"/>
<evidence type="ECO:0000313" key="2">
    <source>
        <dbReference type="Proteomes" id="UP000217431"/>
    </source>
</evidence>
<reference evidence="1 2" key="1">
    <citation type="journal article" date="2016" name="DNA Res.">
        <title>The complete genome sequencing of Prevotella intermedia strain OMA14 and a subsequent fine-scale, intra-species genomic comparison reveal an unusual amplification of conjugative and mobile transposons and identify a novel Prevotella-lineage-specific repeat.</title>
        <authorList>
            <person name="Naito M."/>
            <person name="Ogura Y."/>
            <person name="Itoh T."/>
            <person name="Shoji M."/>
            <person name="Okamoto M."/>
            <person name="Hayashi T."/>
            <person name="Nakayama K."/>
        </authorList>
    </citation>
    <scope>NUCLEOTIDE SEQUENCE [LARGE SCALE GENOMIC DNA]</scope>
    <source>
        <strain evidence="1 2">OMA14</strain>
    </source>
</reference>
<dbReference type="AlphaFoldDB" id="A0A0T7AP62"/>
<protein>
    <submittedName>
        <fullName evidence="1">Uncharacterized protein</fullName>
    </submittedName>
</protein>